<protein>
    <submittedName>
        <fullName evidence="4">Uncharacterized protein LOC125177751</fullName>
    </submittedName>
</protein>
<name>A0A979FH63_HYAAZ</name>
<feature type="compositionally biased region" description="Polar residues" evidence="1">
    <location>
        <begin position="118"/>
        <end position="131"/>
    </location>
</feature>
<keyword evidence="3" id="KW-1185">Reference proteome</keyword>
<feature type="transmembrane region" description="Helical" evidence="2">
    <location>
        <begin position="37"/>
        <end position="59"/>
    </location>
</feature>
<organism evidence="3 4">
    <name type="scientific">Hyalella azteca</name>
    <name type="common">Amphipod</name>
    <dbReference type="NCBI Taxonomy" id="294128"/>
    <lineage>
        <taxon>Eukaryota</taxon>
        <taxon>Metazoa</taxon>
        <taxon>Ecdysozoa</taxon>
        <taxon>Arthropoda</taxon>
        <taxon>Crustacea</taxon>
        <taxon>Multicrustacea</taxon>
        <taxon>Malacostraca</taxon>
        <taxon>Eumalacostraca</taxon>
        <taxon>Peracarida</taxon>
        <taxon>Amphipoda</taxon>
        <taxon>Senticaudata</taxon>
        <taxon>Talitrida</taxon>
        <taxon>Talitroidea</taxon>
        <taxon>Hyalellidae</taxon>
        <taxon>Hyalella</taxon>
    </lineage>
</organism>
<dbReference type="GeneID" id="125177751"/>
<dbReference type="KEGG" id="hazt:125177751"/>
<dbReference type="PROSITE" id="PS51257">
    <property type="entry name" value="PROKAR_LIPOPROTEIN"/>
    <property type="match status" value="1"/>
</dbReference>
<dbReference type="RefSeq" id="XP_047736048.1">
    <property type="nucleotide sequence ID" value="XM_047880092.1"/>
</dbReference>
<dbReference type="Proteomes" id="UP000694843">
    <property type="component" value="Unplaced"/>
</dbReference>
<keyword evidence="2" id="KW-1133">Transmembrane helix</keyword>
<feature type="region of interest" description="Disordered" evidence="1">
    <location>
        <begin position="113"/>
        <end position="144"/>
    </location>
</feature>
<sequence>MRNCALFGAVKFAWFMPILFSCGYYGCHPTMQRSRLIMIIIFTVISWGGAIAMGSYLAYHTRTHYWTVTLTFWAVVLAAAPFILMLMNMKLVNQIQAKIKRAFHERWMRSQKLKRMPNEQQPTSDGTQNGIQGRDPTFSEASTTSLLGVPSPSYGSIMQGQPALHQPIGSTPARTTGEHSTYLLYEDRTPVVASQVNAKSGHRKFSSNSPLVPSFQNRQRPGALVSTRLTSSSSVSLPVSVHKNEAKNTKCTLNSFSPTRARKNSRILASIPEVSYEGENEWQDRFKETEELAESTSHQVAFNDNS</sequence>
<evidence type="ECO:0000256" key="2">
    <source>
        <dbReference type="SAM" id="Phobius"/>
    </source>
</evidence>
<feature type="transmembrane region" description="Helical" evidence="2">
    <location>
        <begin position="6"/>
        <end position="25"/>
    </location>
</feature>
<keyword evidence="2" id="KW-0812">Transmembrane</keyword>
<evidence type="ECO:0000313" key="4">
    <source>
        <dbReference type="RefSeq" id="XP_047736048.1"/>
    </source>
</evidence>
<keyword evidence="2" id="KW-0472">Membrane</keyword>
<proteinExistence type="predicted"/>
<feature type="transmembrane region" description="Helical" evidence="2">
    <location>
        <begin position="65"/>
        <end position="86"/>
    </location>
</feature>
<accession>A0A979FH63</accession>
<gene>
    <name evidence="4" type="primary">LOC125177751</name>
</gene>
<evidence type="ECO:0000313" key="3">
    <source>
        <dbReference type="Proteomes" id="UP000694843"/>
    </source>
</evidence>
<dbReference type="AlphaFoldDB" id="A0A979FH63"/>
<evidence type="ECO:0000256" key="1">
    <source>
        <dbReference type="SAM" id="MobiDB-lite"/>
    </source>
</evidence>
<reference evidence="4" key="1">
    <citation type="submission" date="2025-08" db="UniProtKB">
        <authorList>
            <consortium name="RefSeq"/>
        </authorList>
    </citation>
    <scope>IDENTIFICATION</scope>
    <source>
        <tissue evidence="4">Whole organism</tissue>
    </source>
</reference>